<dbReference type="AlphaFoldDB" id="A0A4Q9DXV0"/>
<dbReference type="InterPro" id="IPR007402">
    <property type="entry name" value="DUF455"/>
</dbReference>
<proteinExistence type="predicted"/>
<organism evidence="1 2">
    <name type="scientific">Paenibacillus thalictri</name>
    <dbReference type="NCBI Taxonomy" id="2527873"/>
    <lineage>
        <taxon>Bacteria</taxon>
        <taxon>Bacillati</taxon>
        <taxon>Bacillota</taxon>
        <taxon>Bacilli</taxon>
        <taxon>Bacillales</taxon>
        <taxon>Paenibacillaceae</taxon>
        <taxon>Paenibacillus</taxon>
    </lineage>
</organism>
<protein>
    <submittedName>
        <fullName evidence="1">DUF455 family protein</fullName>
    </submittedName>
</protein>
<dbReference type="Pfam" id="PF04305">
    <property type="entry name" value="DUF455"/>
    <property type="match status" value="1"/>
</dbReference>
<dbReference type="RefSeq" id="WP_131011234.1">
    <property type="nucleotide sequence ID" value="NZ_SIRE01000001.1"/>
</dbReference>
<name>A0A4Q9DXV0_9BACL</name>
<dbReference type="EMBL" id="SIRE01000001">
    <property type="protein sequence ID" value="TBL81949.1"/>
    <property type="molecule type" value="Genomic_DNA"/>
</dbReference>
<evidence type="ECO:0000313" key="1">
    <source>
        <dbReference type="EMBL" id="TBL81949.1"/>
    </source>
</evidence>
<dbReference type="OrthoDB" id="1392385at2"/>
<sequence>MSDHHVKGIVDVERDKAGNTVKSSRYLRPTDTAKILKPLLWHEFELSRAAAGWVTGSRAYETKLKFGRLTYVHIRHAECLHKRLDELPGGLGEEKSPARMREAYERMASAPSTEAFIAGYRIFYLHLLAKYDEYLSKADPILDAPTIDQVRIALLDRQDILSWLDGQLRFAGLDEAAGRMLDEWTAYAENLWNTLDSARSGAEPLFPPAPNVEPAGPIPATPLMDEERFPPLESHGGAAQAYSDDGMSPLFHSVKQMVYINATEISPAETMTYLYYSVQNMPLAFYYDFARHMWDEFRHSEMGMRRLQQYGYRTTDFKWLRTSTLSEDNDARYADMYAWLTMVAEACSFTKKRKAVEALWKFGDDLSAIQSEFDIVDERLHVDFGTKWGPELYKQVGDMMTPQIMAERARRRRLEELQHVQPDEIDKLAKNFPAFCGFHTNKLEYENY</sequence>
<keyword evidence="2" id="KW-1185">Reference proteome</keyword>
<evidence type="ECO:0000313" key="2">
    <source>
        <dbReference type="Proteomes" id="UP000293142"/>
    </source>
</evidence>
<reference evidence="1 2" key="1">
    <citation type="submission" date="2019-02" db="EMBL/GenBank/DDBJ databases">
        <title>Paenibacillus sp. nov., isolated from surface-sterilized tissue of Thalictrum simplex L.</title>
        <authorList>
            <person name="Tuo L."/>
        </authorList>
    </citation>
    <scope>NUCLEOTIDE SEQUENCE [LARGE SCALE GENOMIC DNA]</scope>
    <source>
        <strain evidence="1 2">N2SHLJ1</strain>
    </source>
</reference>
<gene>
    <name evidence="1" type="ORF">EYB31_00100</name>
</gene>
<dbReference type="Proteomes" id="UP000293142">
    <property type="component" value="Unassembled WGS sequence"/>
</dbReference>
<comment type="caution">
    <text evidence="1">The sequence shown here is derived from an EMBL/GenBank/DDBJ whole genome shotgun (WGS) entry which is preliminary data.</text>
</comment>
<accession>A0A4Q9DXV0</accession>